<dbReference type="InterPro" id="IPR017900">
    <property type="entry name" value="4Fe4S_Fe_S_CS"/>
</dbReference>
<keyword evidence="6" id="KW-0408">Iron</keyword>
<dbReference type="Gene3D" id="3.30.70.2740">
    <property type="match status" value="1"/>
</dbReference>
<evidence type="ECO:0000256" key="2">
    <source>
        <dbReference type="ARBA" id="ARBA00022630"/>
    </source>
</evidence>
<dbReference type="PROSITE" id="PS00198">
    <property type="entry name" value="4FE4S_FER_1"/>
    <property type="match status" value="1"/>
</dbReference>
<proteinExistence type="predicted"/>
<dbReference type="InterPro" id="IPR036318">
    <property type="entry name" value="FAD-bd_PCMH-like_sf"/>
</dbReference>
<dbReference type="Pfam" id="PF01565">
    <property type="entry name" value="FAD_binding_4"/>
    <property type="match status" value="1"/>
</dbReference>
<evidence type="ECO:0000256" key="5">
    <source>
        <dbReference type="ARBA" id="ARBA00023002"/>
    </source>
</evidence>
<keyword evidence="5" id="KW-0560">Oxidoreductase</keyword>
<protein>
    <submittedName>
        <fullName evidence="10">FAD-linked oxidase C-terminal domain-containing protein</fullName>
    </submittedName>
</protein>
<dbReference type="PROSITE" id="PS51387">
    <property type="entry name" value="FAD_PCMH"/>
    <property type="match status" value="1"/>
</dbReference>
<organism evidence="10 11">
    <name type="scientific">Gaetbulibacter aestuarii</name>
    <dbReference type="NCBI Taxonomy" id="1502358"/>
    <lineage>
        <taxon>Bacteria</taxon>
        <taxon>Pseudomonadati</taxon>
        <taxon>Bacteroidota</taxon>
        <taxon>Flavobacteriia</taxon>
        <taxon>Flavobacteriales</taxon>
        <taxon>Flavobacteriaceae</taxon>
        <taxon>Gaetbulibacter</taxon>
    </lineage>
</organism>
<evidence type="ECO:0000256" key="6">
    <source>
        <dbReference type="ARBA" id="ARBA00023004"/>
    </source>
</evidence>
<dbReference type="Proteomes" id="UP001610100">
    <property type="component" value="Unassembled WGS sequence"/>
</dbReference>
<keyword evidence="11" id="KW-1185">Reference proteome</keyword>
<dbReference type="SUPFAM" id="SSF56176">
    <property type="entry name" value="FAD-binding/transporter-associated domain-like"/>
    <property type="match status" value="1"/>
</dbReference>
<dbReference type="Pfam" id="PF02913">
    <property type="entry name" value="FAD-oxidase_C"/>
    <property type="match status" value="1"/>
</dbReference>
<evidence type="ECO:0000313" key="10">
    <source>
        <dbReference type="EMBL" id="MFH6772202.1"/>
    </source>
</evidence>
<comment type="caution">
    <text evidence="10">The sequence shown here is derived from an EMBL/GenBank/DDBJ whole genome shotgun (WGS) entry which is preliminary data.</text>
</comment>
<name>A0ABW7N2D9_9FLAO</name>
<dbReference type="Gene3D" id="1.10.1060.10">
    <property type="entry name" value="Alpha-helical ferredoxin"/>
    <property type="match status" value="1"/>
</dbReference>
<reference evidence="10 11" key="1">
    <citation type="submission" date="2024-02" db="EMBL/GenBank/DDBJ databases">
        <title>A Gaetbulibacter species isolated from tidal flats and genomic insights of their niches.</title>
        <authorList>
            <person name="Ye Y."/>
        </authorList>
    </citation>
    <scope>NUCLEOTIDE SEQUENCE [LARGE SCALE GENOMIC DNA]</scope>
    <source>
        <strain evidence="10 11">KYW382</strain>
    </source>
</reference>
<accession>A0ABW7N2D9</accession>
<dbReference type="SUPFAM" id="SSF55103">
    <property type="entry name" value="FAD-linked oxidases, C-terminal domain"/>
    <property type="match status" value="1"/>
</dbReference>
<keyword evidence="2" id="KW-0285">Flavoprotein</keyword>
<dbReference type="InterPro" id="IPR016166">
    <property type="entry name" value="FAD-bd_PCMH"/>
</dbReference>
<dbReference type="InterPro" id="IPR017896">
    <property type="entry name" value="4Fe4S_Fe-S-bd"/>
</dbReference>
<keyword evidence="7" id="KW-0411">Iron-sulfur</keyword>
<evidence type="ECO:0000256" key="1">
    <source>
        <dbReference type="ARBA" id="ARBA00001974"/>
    </source>
</evidence>
<dbReference type="PANTHER" id="PTHR11748:SF119">
    <property type="entry name" value="D-2-HYDROXYGLUTARATE DEHYDROGENASE"/>
    <property type="match status" value="1"/>
</dbReference>
<evidence type="ECO:0000313" key="11">
    <source>
        <dbReference type="Proteomes" id="UP001610100"/>
    </source>
</evidence>
<evidence type="ECO:0000256" key="4">
    <source>
        <dbReference type="ARBA" id="ARBA00022827"/>
    </source>
</evidence>
<evidence type="ECO:0000256" key="7">
    <source>
        <dbReference type="ARBA" id="ARBA00023014"/>
    </source>
</evidence>
<dbReference type="Pfam" id="PF13534">
    <property type="entry name" value="Fer4_17"/>
    <property type="match status" value="1"/>
</dbReference>
<dbReference type="InterPro" id="IPR004113">
    <property type="entry name" value="FAD-bd_oxidored_4_C"/>
</dbReference>
<feature type="domain" description="4Fe-4S ferredoxin-type" evidence="8">
    <location>
        <begin position="617"/>
        <end position="648"/>
    </location>
</feature>
<dbReference type="InterPro" id="IPR006094">
    <property type="entry name" value="Oxid_FAD_bind_N"/>
</dbReference>
<gene>
    <name evidence="10" type="ORF">V8G58_09690</name>
</gene>
<dbReference type="InterPro" id="IPR016164">
    <property type="entry name" value="FAD-linked_Oxase-like_C"/>
</dbReference>
<dbReference type="SUPFAM" id="SSF46548">
    <property type="entry name" value="alpha-helical ferredoxin"/>
    <property type="match status" value="1"/>
</dbReference>
<evidence type="ECO:0000259" key="8">
    <source>
        <dbReference type="PROSITE" id="PS51379"/>
    </source>
</evidence>
<evidence type="ECO:0000259" key="9">
    <source>
        <dbReference type="PROSITE" id="PS51387"/>
    </source>
</evidence>
<feature type="domain" description="FAD-binding PCMH-type" evidence="9">
    <location>
        <begin position="35"/>
        <end position="274"/>
    </location>
</feature>
<keyword evidence="3" id="KW-0479">Metal-binding</keyword>
<comment type="cofactor">
    <cofactor evidence="1">
        <name>FAD</name>
        <dbReference type="ChEBI" id="CHEBI:57692"/>
    </cofactor>
</comment>
<dbReference type="RefSeq" id="WP_344741498.1">
    <property type="nucleotide sequence ID" value="NZ_BAABAY010000002.1"/>
</dbReference>
<dbReference type="Gene3D" id="3.30.465.10">
    <property type="match status" value="1"/>
</dbReference>
<keyword evidence="4" id="KW-0274">FAD</keyword>
<dbReference type="InterPro" id="IPR016169">
    <property type="entry name" value="FAD-bd_PCMH_sub2"/>
</dbReference>
<dbReference type="Gene3D" id="1.10.45.10">
    <property type="entry name" value="Vanillyl-alcohol Oxidase, Chain A, domain 4"/>
    <property type="match status" value="1"/>
</dbReference>
<dbReference type="InterPro" id="IPR016171">
    <property type="entry name" value="Vanillyl_alc_oxidase_C-sub2"/>
</dbReference>
<dbReference type="InterPro" id="IPR009051">
    <property type="entry name" value="Helical_ferredxn"/>
</dbReference>
<evidence type="ECO:0000256" key="3">
    <source>
        <dbReference type="ARBA" id="ARBA00022723"/>
    </source>
</evidence>
<dbReference type="PROSITE" id="PS51379">
    <property type="entry name" value="4FE4S_FER_2"/>
    <property type="match status" value="1"/>
</dbReference>
<dbReference type="EMBL" id="JBAWKB010000002">
    <property type="protein sequence ID" value="MFH6772202.1"/>
    <property type="molecule type" value="Genomic_DNA"/>
</dbReference>
<sequence length="975" mass="108326">MSLENRLDILKSHLTGELLFDDLTKSLYATDASVYRMLPLAVAYPKNKADIKVLIAFAQKNNTSLIPRTAGTSLAGQCVGEGIVVDVSRYFTEILDFDTEAKTITVQPGVVRDSLNSYLRPHGLFFGPNTSTSNRCMMGGMVGNNSSGTTSIQYGVTRDKIIQLKTILSDGSEAVFHKVSRETFQQKTKENNLEGKIYNTIYNALKSETVQKRIIDNFPKQSIHRRNTGYAVDALINSNTFKTAAEDFNMCQLLAGSEGTLAFTTEITLQLDDLPPQHTIMVPFHFNTIESCLQAVVPAMKHHLYTCEMMDKTILDCTKNNRTQQANRQFLEGDPKAILMCEVRAESAEAVELLAEKLIKSVMASGWSYAAPILRGEEINKAVELRKAGLGLLGNIIGDKKAVACIEDTAVDLEDLSSYISEFSALMNSFDQDAVYYAHAGAGELHLRPILNLKKSNDVALFKDITTSVAKLVKKYRGSMSGEHGDGIVRSSYIPMMIGEENYQLLKHIKSTFDPHNIFNPGKIVDALPMDKNLRYDPDRIEPQVETLMDFSASEGILREAEKCNGSGDCRKLPEFGGTMCPSYRATKNEKDTTRARANALREFLTHSNKTNAFDHEELKEVFDLCLSCKACASECPSSVDVASLKAEFQYQYQKAHGVSLRTQLFAYNDTINRFGGWIPGITNALYSNKVTGHILKSLAGIAKERSLPLVSKSTLHSWFESFNNSKSQKLYIKTVYLFNDEFTNRLDTNIGIDTIELLEALNYEVKLIDHTESGRSFISKGLLKQAKKCANTNVAAFKNLVSENTPLIGIEPSAILSFRDDYLKLADDLEGAKYLAKNTFLVEEFLEAEIKKGNIKPEQFTNEVKTIKFHGHCHQKAISSVMPSFSILNLPQNYKVTVIPSGCCGMAGSFGYEKEHYEVSMTIGEQTLFPAIRKAKNEVVISANGTSCRHQINDGTGKKAFHPISILRAALRHP</sequence>
<dbReference type="PANTHER" id="PTHR11748">
    <property type="entry name" value="D-LACTATE DEHYDROGENASE"/>
    <property type="match status" value="1"/>
</dbReference>